<feature type="domain" description="NYN" evidence="1">
    <location>
        <begin position="96"/>
        <end position="173"/>
    </location>
</feature>
<organism evidence="2 3">
    <name type="scientific">Tunturiibacter lichenicola</name>
    <dbReference type="NCBI Taxonomy" id="2051959"/>
    <lineage>
        <taxon>Bacteria</taxon>
        <taxon>Pseudomonadati</taxon>
        <taxon>Acidobacteriota</taxon>
        <taxon>Terriglobia</taxon>
        <taxon>Terriglobales</taxon>
        <taxon>Acidobacteriaceae</taxon>
        <taxon>Tunturiibacter</taxon>
    </lineage>
</organism>
<dbReference type="GO" id="GO:0004540">
    <property type="term" value="F:RNA nuclease activity"/>
    <property type="evidence" value="ECO:0007669"/>
    <property type="project" value="InterPro"/>
</dbReference>
<dbReference type="InterPro" id="IPR021139">
    <property type="entry name" value="NYN"/>
</dbReference>
<dbReference type="Proteomes" id="UP000564385">
    <property type="component" value="Unassembled WGS sequence"/>
</dbReference>
<comment type="caution">
    <text evidence="2">The sequence shown here is derived from an EMBL/GenBank/DDBJ whole genome shotgun (WGS) entry which is preliminary data.</text>
</comment>
<evidence type="ECO:0000313" key="3">
    <source>
        <dbReference type="Proteomes" id="UP000564385"/>
    </source>
</evidence>
<protein>
    <submittedName>
        <fullName evidence="2">Uncharacterized LabA/DUF88 family protein</fullName>
    </submittedName>
</protein>
<sequence>MPDVRVAVLIDGGFLRVEAKKAKRIYNPDYIERFALACKTADESLFRILYYDCALYSGTVKLPVSGLPHVFQSSDAWLHELSHKDLFAVRRGVLKFRGFKPKRTPVTNQAQLTDADFQPDFEQKGVDMRIGLDIAAYAANHAVERIVLVSNDTDCVPALKYGRRAGLQTVLIEPPKVRLAPELLSHIDFKRPVLWP</sequence>
<proteinExistence type="predicted"/>
<dbReference type="EMBL" id="JACCCU010000003">
    <property type="protein sequence ID" value="NYF91960.1"/>
    <property type="molecule type" value="Genomic_DNA"/>
</dbReference>
<gene>
    <name evidence="2" type="ORF">HDF08_004079</name>
</gene>
<evidence type="ECO:0000313" key="2">
    <source>
        <dbReference type="EMBL" id="NYF91960.1"/>
    </source>
</evidence>
<dbReference type="Pfam" id="PF01936">
    <property type="entry name" value="NYN"/>
    <property type="match status" value="1"/>
</dbReference>
<dbReference type="Gene3D" id="3.40.50.1010">
    <property type="entry name" value="5'-nuclease"/>
    <property type="match status" value="1"/>
</dbReference>
<reference evidence="2 3" key="1">
    <citation type="submission" date="2020-07" db="EMBL/GenBank/DDBJ databases">
        <title>Genomic Encyclopedia of Type Strains, Phase IV (KMG-V): Genome sequencing to study the core and pangenomes of soil and plant-associated prokaryotes.</title>
        <authorList>
            <person name="Whitman W."/>
        </authorList>
    </citation>
    <scope>NUCLEOTIDE SEQUENCE [LARGE SCALE GENOMIC DNA]</scope>
    <source>
        <strain evidence="2 3">M8UP22</strain>
    </source>
</reference>
<dbReference type="AlphaFoldDB" id="A0A852VJZ6"/>
<evidence type="ECO:0000259" key="1">
    <source>
        <dbReference type="Pfam" id="PF01936"/>
    </source>
</evidence>
<accession>A0A852VJZ6</accession>
<name>A0A852VJZ6_9BACT</name>
<dbReference type="CDD" id="cd18722">
    <property type="entry name" value="PIN_NicB-like"/>
    <property type="match status" value="1"/>
</dbReference>